<dbReference type="Gene3D" id="1.20.120.940">
    <property type="entry name" value="Putative aromatic acid exporter, C-terminal domain"/>
    <property type="match status" value="1"/>
</dbReference>
<sequence length="321" mass="36563">MSLLQRTIKLVLATVLSIAIANWLGLHYASSAGIIALLSVMDTRQSTMQIAWQRFLSVLLAFLIAIVLFSLLGYQLWVFGLYLLIFVPLSYRLQIQVGIAPISVLVLHLYAEQALSLALIGNELALFSIGASLALLLNSYMPSRLDEIMTYHEGVELKLKAILQKFQLFLEVGDGTNDAELINELELFLKKALDLVYLEQANQLFQSTNYHIHYFEMRQAQNRILKQMATSVKRLKVSSQEARLLAELFEQTAEQLSQDNPAVTLLADIDRTLATYRQMPLPNSREEFEYRALLFELLSELERFILLKVDFYQTYGKSSSK</sequence>
<keyword evidence="2" id="KW-1003">Cell membrane</keyword>
<evidence type="ECO:0000256" key="1">
    <source>
        <dbReference type="ARBA" id="ARBA00004651"/>
    </source>
</evidence>
<keyword evidence="3 6" id="KW-0812">Transmembrane</keyword>
<comment type="caution">
    <text evidence="8">The sequence shown here is derived from an EMBL/GenBank/DDBJ whole genome shotgun (WGS) entry which is preliminary data.</text>
</comment>
<evidence type="ECO:0000256" key="5">
    <source>
        <dbReference type="ARBA" id="ARBA00023136"/>
    </source>
</evidence>
<dbReference type="Pfam" id="PF06081">
    <property type="entry name" value="ArAE_1"/>
    <property type="match status" value="1"/>
</dbReference>
<gene>
    <name evidence="8" type="ORF">JOC28_000114</name>
</gene>
<evidence type="ECO:0000256" key="4">
    <source>
        <dbReference type="ARBA" id="ARBA00022989"/>
    </source>
</evidence>
<dbReference type="PANTHER" id="PTHR40064:SF1">
    <property type="entry name" value="MEMBRANE PROTEIN"/>
    <property type="match status" value="1"/>
</dbReference>
<dbReference type="RefSeq" id="WP_205008703.1">
    <property type="nucleotide sequence ID" value="NZ_JAFBEH010000001.1"/>
</dbReference>
<accession>A0ABS2PQ53</accession>
<reference evidence="8 9" key="1">
    <citation type="submission" date="2021-01" db="EMBL/GenBank/DDBJ databases">
        <title>Genomic Encyclopedia of Type Strains, Phase IV (KMG-IV): sequencing the most valuable type-strain genomes for metagenomic binning, comparative biology and taxonomic classification.</title>
        <authorList>
            <person name="Goeker M."/>
        </authorList>
    </citation>
    <scope>NUCLEOTIDE SEQUENCE [LARGE SCALE GENOMIC DNA]</scope>
    <source>
        <strain evidence="8 9">DSM 27382</strain>
    </source>
</reference>
<evidence type="ECO:0000313" key="9">
    <source>
        <dbReference type="Proteomes" id="UP000697472"/>
    </source>
</evidence>
<comment type="subcellular location">
    <subcellularLocation>
        <location evidence="1">Cell membrane</location>
        <topology evidence="1">Multi-pass membrane protein</topology>
    </subcellularLocation>
</comment>
<keyword evidence="4 6" id="KW-1133">Transmembrane helix</keyword>
<evidence type="ECO:0000256" key="6">
    <source>
        <dbReference type="SAM" id="Phobius"/>
    </source>
</evidence>
<feature type="domain" description="Putative aromatic acid exporter C-terminal" evidence="7">
    <location>
        <begin position="147"/>
        <end position="308"/>
    </location>
</feature>
<dbReference type="InterPro" id="IPR038323">
    <property type="entry name" value="ArAE_1_C_sf"/>
</dbReference>
<feature type="transmembrane region" description="Helical" evidence="6">
    <location>
        <begin position="55"/>
        <end position="86"/>
    </location>
</feature>
<dbReference type="PANTHER" id="PTHR40064">
    <property type="entry name" value="MEMBRANE PROTEIN-RELATED"/>
    <property type="match status" value="1"/>
</dbReference>
<proteinExistence type="predicted"/>
<feature type="transmembrane region" description="Helical" evidence="6">
    <location>
        <begin position="117"/>
        <end position="137"/>
    </location>
</feature>
<protein>
    <submittedName>
        <fullName evidence="8">Uncharacterized membrane protein YgaE (UPF0421/DUF939 family)</fullName>
    </submittedName>
</protein>
<dbReference type="EMBL" id="JAFBEH010000001">
    <property type="protein sequence ID" value="MBM7641830.1"/>
    <property type="molecule type" value="Genomic_DNA"/>
</dbReference>
<dbReference type="Proteomes" id="UP000697472">
    <property type="component" value="Unassembled WGS sequence"/>
</dbReference>
<name>A0ABS2PQ53_9STRE</name>
<dbReference type="InterPro" id="IPR052984">
    <property type="entry name" value="UPF0421"/>
</dbReference>
<keyword evidence="5 6" id="KW-0472">Membrane</keyword>
<dbReference type="Pfam" id="PF11728">
    <property type="entry name" value="ArAE_1_C"/>
    <property type="match status" value="1"/>
</dbReference>
<keyword evidence="9" id="KW-1185">Reference proteome</keyword>
<dbReference type="InterPro" id="IPR010343">
    <property type="entry name" value="ArAE_1"/>
</dbReference>
<organism evidence="8 9">
    <name type="scientific">Streptococcus loxodontisalivarius</name>
    <dbReference type="NCBI Taxonomy" id="1349415"/>
    <lineage>
        <taxon>Bacteria</taxon>
        <taxon>Bacillati</taxon>
        <taxon>Bacillota</taxon>
        <taxon>Bacilli</taxon>
        <taxon>Lactobacillales</taxon>
        <taxon>Streptococcaceae</taxon>
        <taxon>Streptococcus</taxon>
    </lineage>
</organism>
<evidence type="ECO:0000256" key="2">
    <source>
        <dbReference type="ARBA" id="ARBA00022475"/>
    </source>
</evidence>
<feature type="transmembrane region" description="Helical" evidence="6">
    <location>
        <begin position="93"/>
        <end position="111"/>
    </location>
</feature>
<dbReference type="InterPro" id="IPR021062">
    <property type="entry name" value="ArAE_1_C"/>
</dbReference>
<evidence type="ECO:0000313" key="8">
    <source>
        <dbReference type="EMBL" id="MBM7641830.1"/>
    </source>
</evidence>
<evidence type="ECO:0000259" key="7">
    <source>
        <dbReference type="Pfam" id="PF11728"/>
    </source>
</evidence>
<evidence type="ECO:0000256" key="3">
    <source>
        <dbReference type="ARBA" id="ARBA00022692"/>
    </source>
</evidence>